<organism evidence="2 3">
    <name type="scientific">Sclerotinia borealis (strain F-4128)</name>
    <dbReference type="NCBI Taxonomy" id="1432307"/>
    <lineage>
        <taxon>Eukaryota</taxon>
        <taxon>Fungi</taxon>
        <taxon>Dikarya</taxon>
        <taxon>Ascomycota</taxon>
        <taxon>Pezizomycotina</taxon>
        <taxon>Leotiomycetes</taxon>
        <taxon>Helotiales</taxon>
        <taxon>Sclerotiniaceae</taxon>
        <taxon>Sclerotinia</taxon>
    </lineage>
</organism>
<gene>
    <name evidence="2" type="ORF">SBOR_5483</name>
</gene>
<dbReference type="HOGENOM" id="CLU_738015_0_0_1"/>
<sequence>MISCGPTKAMYYAWAALRQALGQPAKDPPAPTSDFSVPTDLSRSTNATLQRVFVVDSDEQCFLTEGGTFKQPRLSGCESAILPVGIRPQGTFDGMRVWGLGKILEHWTSSSDESKAPKFGKPEVVTTKKVSFEALVGRWSIHQVRAFEVGVGDEDSDTSATAFLPLAEADLIQPGAETRFRCAAGRRCRICGEWYLTCYMGSYQPAPERPGFELRWEPYSCRSDHCMNALVDGTTEDIEYPVGPSTAGPLSRWSERQRQWNMTQAEVFPEEPEVTMVERHTESQCLEPIIPPVETAEDAEQWLLPQPLNLTVRKVGAPELGDVPEEDAENSEGSVAPLMAGNNSIVDSAQETVIPRMNGENLKSFSWADDDDEDW</sequence>
<name>W9CHA7_SCLBF</name>
<dbReference type="EMBL" id="AYSA01000266">
    <property type="protein sequence ID" value="ESZ94129.1"/>
    <property type="molecule type" value="Genomic_DNA"/>
</dbReference>
<feature type="region of interest" description="Disordered" evidence="1">
    <location>
        <begin position="321"/>
        <end position="347"/>
    </location>
</feature>
<evidence type="ECO:0000313" key="2">
    <source>
        <dbReference type="EMBL" id="ESZ94129.1"/>
    </source>
</evidence>
<evidence type="ECO:0000256" key="1">
    <source>
        <dbReference type="SAM" id="MobiDB-lite"/>
    </source>
</evidence>
<comment type="caution">
    <text evidence="2">The sequence shown here is derived from an EMBL/GenBank/DDBJ whole genome shotgun (WGS) entry which is preliminary data.</text>
</comment>
<reference evidence="2 3" key="1">
    <citation type="journal article" date="2014" name="Genome Announc.">
        <title>Draft genome sequence of Sclerotinia borealis, a psychrophilic plant pathogenic fungus.</title>
        <authorList>
            <person name="Mardanov A.V."/>
            <person name="Beletsky A.V."/>
            <person name="Kadnikov V.V."/>
            <person name="Ignatov A.N."/>
            <person name="Ravin N.V."/>
        </authorList>
    </citation>
    <scope>NUCLEOTIDE SEQUENCE [LARGE SCALE GENOMIC DNA]</scope>
    <source>
        <strain evidence="3">F-4157</strain>
    </source>
</reference>
<evidence type="ECO:0000313" key="3">
    <source>
        <dbReference type="Proteomes" id="UP000019487"/>
    </source>
</evidence>
<accession>W9CHA7</accession>
<dbReference type="OrthoDB" id="3447123at2759"/>
<protein>
    <submittedName>
        <fullName evidence="2">Uncharacterized protein</fullName>
    </submittedName>
</protein>
<dbReference type="Proteomes" id="UP000019487">
    <property type="component" value="Unassembled WGS sequence"/>
</dbReference>
<proteinExistence type="predicted"/>
<feature type="region of interest" description="Disordered" evidence="1">
    <location>
        <begin position="356"/>
        <end position="375"/>
    </location>
</feature>
<dbReference type="AlphaFoldDB" id="W9CHA7"/>
<keyword evidence="3" id="KW-1185">Reference proteome</keyword>